<gene>
    <name evidence="1" type="ORF">DU478_17150</name>
</gene>
<dbReference type="AlphaFoldDB" id="A0A369TI69"/>
<accession>A0A369TI69</accession>
<reference evidence="1 2" key="1">
    <citation type="submission" date="2018-07" db="EMBL/GenBank/DDBJ databases">
        <title>Thalassococcus profundi sp. nov., a marine bacterium isolated from deep seawater of Okinawa Trough.</title>
        <authorList>
            <person name="Yu M."/>
        </authorList>
    </citation>
    <scope>NUCLEOTIDE SEQUENCE [LARGE SCALE GENOMIC DNA]</scope>
    <source>
        <strain evidence="1 2">WRAS1</strain>
    </source>
</reference>
<comment type="caution">
    <text evidence="1">The sequence shown here is derived from an EMBL/GenBank/DDBJ whole genome shotgun (WGS) entry which is preliminary data.</text>
</comment>
<name>A0A369TI69_9RHOB</name>
<dbReference type="EMBL" id="QPMK01000016">
    <property type="protein sequence ID" value="RDD64930.1"/>
    <property type="molecule type" value="Genomic_DNA"/>
</dbReference>
<dbReference type="Proteomes" id="UP000253977">
    <property type="component" value="Unassembled WGS sequence"/>
</dbReference>
<evidence type="ECO:0000313" key="1">
    <source>
        <dbReference type="EMBL" id="RDD64930.1"/>
    </source>
</evidence>
<organism evidence="1 2">
    <name type="scientific">Thalassococcus profundi</name>
    <dbReference type="NCBI Taxonomy" id="2282382"/>
    <lineage>
        <taxon>Bacteria</taxon>
        <taxon>Pseudomonadati</taxon>
        <taxon>Pseudomonadota</taxon>
        <taxon>Alphaproteobacteria</taxon>
        <taxon>Rhodobacterales</taxon>
        <taxon>Roseobacteraceae</taxon>
        <taxon>Thalassococcus</taxon>
    </lineage>
</organism>
<proteinExistence type="predicted"/>
<sequence>MRAFRGVKALARICGAPDADAACSRFLPVVWAGIEARAATAAPIALALSRGPGARGIGRWPQMERPGSGALEV</sequence>
<keyword evidence="2" id="KW-1185">Reference proteome</keyword>
<evidence type="ECO:0000313" key="2">
    <source>
        <dbReference type="Proteomes" id="UP000253977"/>
    </source>
</evidence>
<protein>
    <submittedName>
        <fullName evidence="1">Uncharacterized protein</fullName>
    </submittedName>
</protein>